<comment type="caution">
    <text evidence="3">The sequence shown here is derived from an EMBL/GenBank/DDBJ whole genome shotgun (WGS) entry which is preliminary data.</text>
</comment>
<dbReference type="GO" id="GO:0006508">
    <property type="term" value="P:proteolysis"/>
    <property type="evidence" value="ECO:0007669"/>
    <property type="project" value="InterPro"/>
</dbReference>
<reference evidence="3 4" key="1">
    <citation type="journal article" date="2019" name="BMC Genomics">
        <title>New insights from Opisthorchis felineus genome: update on genomics of the epidemiologically important liver flukes.</title>
        <authorList>
            <person name="Ershov N.I."/>
            <person name="Mordvinov V.A."/>
            <person name="Prokhortchouk E.B."/>
            <person name="Pakharukova M.Y."/>
            <person name="Gunbin K.V."/>
            <person name="Ustyantsev K."/>
            <person name="Genaev M.A."/>
            <person name="Blinov A.G."/>
            <person name="Mazur A."/>
            <person name="Boulygina E."/>
            <person name="Tsygankova S."/>
            <person name="Khrameeva E."/>
            <person name="Chekanov N."/>
            <person name="Fan G."/>
            <person name="Xiao A."/>
            <person name="Zhang H."/>
            <person name="Xu X."/>
            <person name="Yang H."/>
            <person name="Solovyev V."/>
            <person name="Lee S.M."/>
            <person name="Liu X."/>
            <person name="Afonnikov D.A."/>
            <person name="Skryabin K.G."/>
        </authorList>
    </citation>
    <scope>NUCLEOTIDE SEQUENCE [LARGE SCALE GENOMIC DNA]</scope>
    <source>
        <strain evidence="3">AK-0245</strain>
        <tissue evidence="3">Whole organism</tissue>
    </source>
</reference>
<dbReference type="GO" id="GO:0004190">
    <property type="term" value="F:aspartic-type endopeptidase activity"/>
    <property type="evidence" value="ECO:0007669"/>
    <property type="project" value="InterPro"/>
</dbReference>
<dbReference type="AlphaFoldDB" id="A0A4S2KNF9"/>
<dbReference type="CDD" id="cd05471">
    <property type="entry name" value="pepsin_like"/>
    <property type="match status" value="1"/>
</dbReference>
<proteinExistence type="inferred from homology"/>
<dbReference type="STRING" id="147828.A0A4S2KNF9"/>
<organism evidence="3 4">
    <name type="scientific">Opisthorchis felineus</name>
    <dbReference type="NCBI Taxonomy" id="147828"/>
    <lineage>
        <taxon>Eukaryota</taxon>
        <taxon>Metazoa</taxon>
        <taxon>Spiralia</taxon>
        <taxon>Lophotrochozoa</taxon>
        <taxon>Platyhelminthes</taxon>
        <taxon>Trematoda</taxon>
        <taxon>Digenea</taxon>
        <taxon>Opisthorchiida</taxon>
        <taxon>Opisthorchiata</taxon>
        <taxon>Opisthorchiidae</taxon>
        <taxon>Opisthorchis</taxon>
    </lineage>
</organism>
<dbReference type="Gene3D" id="2.40.70.10">
    <property type="entry name" value="Acid Proteases"/>
    <property type="match status" value="2"/>
</dbReference>
<keyword evidence="4" id="KW-1185">Reference proteome</keyword>
<dbReference type="SUPFAM" id="SSF50630">
    <property type="entry name" value="Acid proteases"/>
    <property type="match status" value="1"/>
</dbReference>
<sequence>MNRIYQASYSGQEYVGNVMMDEFWFAGRLFPKFTFVEMVEGYGTGDIREGYDGIIGMRRPPENEESCEVFKTTILDHVVDAGIVKDAAFTFRFCGRHGVRGDSWFIHGNLEFGGIRLDYFHPPIVSLPIYQATQWVVDITSVQYGDVVLCNPCRAHVDTGSPDTFAPAEVLDTLLKHSVVEKHANGVLYVHPHSLYLVQPLKLKMDSHVFTLWPQELTRFTAGFYQFAIQVDSDDSETTWTLGISLLRHLYVLFNQTSNQMGFAAVKC</sequence>
<dbReference type="InterPro" id="IPR033121">
    <property type="entry name" value="PEPTIDASE_A1"/>
</dbReference>
<feature type="domain" description="Peptidase A1" evidence="2">
    <location>
        <begin position="1"/>
        <end position="264"/>
    </location>
</feature>
<dbReference type="InterPro" id="IPR001461">
    <property type="entry name" value="Aspartic_peptidase_A1"/>
</dbReference>
<dbReference type="Pfam" id="PF00026">
    <property type="entry name" value="Asp"/>
    <property type="match status" value="1"/>
</dbReference>
<evidence type="ECO:0000313" key="4">
    <source>
        <dbReference type="Proteomes" id="UP000308267"/>
    </source>
</evidence>
<comment type="similarity">
    <text evidence="1">Belongs to the peptidase A1 family.</text>
</comment>
<accession>A0A4S2KNF9</accession>
<gene>
    <name evidence="3" type="ORF">CRM22_010906</name>
</gene>
<name>A0A4S2KNF9_OPIFE</name>
<dbReference type="PROSITE" id="PS51767">
    <property type="entry name" value="PEPTIDASE_A1"/>
    <property type="match status" value="1"/>
</dbReference>
<dbReference type="InterPro" id="IPR034164">
    <property type="entry name" value="Pepsin-like_dom"/>
</dbReference>
<dbReference type="EMBL" id="SJOL01011097">
    <property type="protein sequence ID" value="TGZ49539.1"/>
    <property type="molecule type" value="Genomic_DNA"/>
</dbReference>
<dbReference type="OrthoDB" id="2747330at2759"/>
<dbReference type="Proteomes" id="UP000308267">
    <property type="component" value="Unassembled WGS sequence"/>
</dbReference>
<dbReference type="PANTHER" id="PTHR47966">
    <property type="entry name" value="BETA-SITE APP-CLEAVING ENZYME, ISOFORM A-RELATED"/>
    <property type="match status" value="1"/>
</dbReference>
<evidence type="ECO:0000313" key="3">
    <source>
        <dbReference type="EMBL" id="TGZ49539.1"/>
    </source>
</evidence>
<dbReference type="InterPro" id="IPR021109">
    <property type="entry name" value="Peptidase_aspartic_dom_sf"/>
</dbReference>
<evidence type="ECO:0000256" key="1">
    <source>
        <dbReference type="ARBA" id="ARBA00007447"/>
    </source>
</evidence>
<protein>
    <recommendedName>
        <fullName evidence="2">Peptidase A1 domain-containing protein</fullName>
    </recommendedName>
</protein>
<evidence type="ECO:0000259" key="2">
    <source>
        <dbReference type="PROSITE" id="PS51767"/>
    </source>
</evidence>